<dbReference type="EMBL" id="CACTIH010002081">
    <property type="protein sequence ID" value="CAA2973048.1"/>
    <property type="molecule type" value="Genomic_DNA"/>
</dbReference>
<accession>A0A8S0R2E9</accession>
<feature type="region of interest" description="Disordered" evidence="1">
    <location>
        <begin position="21"/>
        <end position="56"/>
    </location>
</feature>
<proteinExistence type="predicted"/>
<reference evidence="2 3" key="1">
    <citation type="submission" date="2019-12" db="EMBL/GenBank/DDBJ databases">
        <authorList>
            <person name="Alioto T."/>
            <person name="Alioto T."/>
            <person name="Gomez Garrido J."/>
        </authorList>
    </citation>
    <scope>NUCLEOTIDE SEQUENCE [LARGE SCALE GENOMIC DNA]</scope>
</reference>
<evidence type="ECO:0000313" key="3">
    <source>
        <dbReference type="Proteomes" id="UP000594638"/>
    </source>
</evidence>
<evidence type="ECO:0000313" key="2">
    <source>
        <dbReference type="EMBL" id="CAA2973048.1"/>
    </source>
</evidence>
<keyword evidence="3" id="KW-1185">Reference proteome</keyword>
<feature type="compositionally biased region" description="Low complexity" evidence="1">
    <location>
        <begin position="26"/>
        <end position="49"/>
    </location>
</feature>
<evidence type="ECO:0000256" key="1">
    <source>
        <dbReference type="SAM" id="MobiDB-lite"/>
    </source>
</evidence>
<organism evidence="2 3">
    <name type="scientific">Olea europaea subsp. europaea</name>
    <dbReference type="NCBI Taxonomy" id="158383"/>
    <lineage>
        <taxon>Eukaryota</taxon>
        <taxon>Viridiplantae</taxon>
        <taxon>Streptophyta</taxon>
        <taxon>Embryophyta</taxon>
        <taxon>Tracheophyta</taxon>
        <taxon>Spermatophyta</taxon>
        <taxon>Magnoliopsida</taxon>
        <taxon>eudicotyledons</taxon>
        <taxon>Gunneridae</taxon>
        <taxon>Pentapetalae</taxon>
        <taxon>asterids</taxon>
        <taxon>lamiids</taxon>
        <taxon>Lamiales</taxon>
        <taxon>Oleaceae</taxon>
        <taxon>Oleeae</taxon>
        <taxon>Olea</taxon>
    </lineage>
</organism>
<gene>
    <name evidence="2" type="ORF">OLEA9_A064946</name>
</gene>
<name>A0A8S0R2E9_OLEEU</name>
<sequence>MSTANTTKTITIAKNHYEIHPKIHHPTTSPTLPTSATSRSNNRVRSRSNGTILGHGDDIVTHKTLQRCQPCTLRRKDEYAESMEKAERVKRAMCNAWLLHGALQHHQPPTHTHLKRVSCRRKVESAVTVGHRTNLQQRCGEWR</sequence>
<comment type="caution">
    <text evidence="2">The sequence shown here is derived from an EMBL/GenBank/DDBJ whole genome shotgun (WGS) entry which is preliminary data.</text>
</comment>
<dbReference type="Gramene" id="OE9A064946T1">
    <property type="protein sequence ID" value="OE9A064946C1"/>
    <property type="gene ID" value="OE9A064946"/>
</dbReference>
<dbReference type="Proteomes" id="UP000594638">
    <property type="component" value="Unassembled WGS sequence"/>
</dbReference>
<protein>
    <submittedName>
        <fullName evidence="2">Uncharacterized protein</fullName>
    </submittedName>
</protein>
<dbReference type="AlphaFoldDB" id="A0A8S0R2E9"/>